<dbReference type="GO" id="GO:0016887">
    <property type="term" value="F:ATP hydrolysis activity"/>
    <property type="evidence" value="ECO:0007669"/>
    <property type="project" value="InterPro"/>
</dbReference>
<reference evidence="2" key="1">
    <citation type="submission" date="2016-03" db="EMBL/GenBank/DDBJ databases">
        <title>Sphingomonas melonis TY, whole genome shotgun sequencing.</title>
        <authorList>
            <person name="Wang H."/>
            <person name="Zhu P."/>
        </authorList>
    </citation>
    <scope>NUCLEOTIDE SEQUENCE [LARGE SCALE GENOMIC DNA]</scope>
    <source>
        <strain evidence="2">TY</strain>
    </source>
</reference>
<name>A0A175XYS0_9SPHN</name>
<dbReference type="PANTHER" id="PTHR32182:SF25">
    <property type="entry name" value="SLR1056 PROTEIN"/>
    <property type="match status" value="1"/>
</dbReference>
<dbReference type="InterPro" id="IPR003959">
    <property type="entry name" value="ATPase_AAA_core"/>
</dbReference>
<sequence>MTRLYPRGSEWRQWDLHIHTPASFHWQGERFTQAGRGARDLELIDEMVAALNETAPAVYAIQDYWHFDGWFALKRRLADAGAPTLEKTVFPGIELRIAAPMPGRLNAHVVFSNEIEDQLLKDFMSTLKLEITNQPVSEHALITYARNLNADKLKVHGFDKAEVAIDDALALRAGHMTAEITVDSYKAAVRCVPDGLACGFMPFDTHDGLASVKHLEHYAYAIGLFESSPIFETRNEGLWNAFVGRRVPQNESFFDAFQETVGRTPRLPVSGSDAHRFRGIAGDNNSRGYGDFPSQRTTWIKADPTWRGLQQAIREPAKRCFIGAMPPKLERVSANKTFYIDQIRLAKAGSSTLAESWFDGCTVPLNPDLVAIIGNKGSGKSALADVLALVGNSQQHAHFSFLKADRFRGKAGEPARQFEGELRWLAGEPTRANLADNPAADRVELVRYVPQGRFEALCNEHVTGRSVNFERELRSVIFSHIPSEDRLGALDFDQLIAAQEAILRVRLDETRKNLASVNRAIASIEDQLHPATRRNVEEQIRLKSTQLAELDLAKPEVVPAPTETQSPAQEAAAVTLAEIAAENQRLDAEVRTIAENAVAAAARRKAVRNVRERLALLRSQVGSAMSEVAEDLSLLDLTEADVLLFEIKDGQLAAAEEQAVASAATLAARTGEIEATRQGHADRLTAATEALNGPQRAYQDFLGRMKAWQGSADAIEGTADVPDSRRGLQARLQQLDALPATLAERRAERSRLAGEVLDVLALQRDQRSRLFEPVQALVRENALVGEEYRLQFESNLAAYHDAVAEKLFSLIKQSIGELRGEDESRAAIKSRLEARDMNDRAGALAFADEVDALLHELARQRTPDQADINGLMRKDRSPAEVYDLLYAFEYLEPKYTLLFQDTQIEQLSPGQRGALLLIFYLLVDRKRNPIILDQPEENLDNETIVSLLVPVLNAAKENRQIIMVTHNPNLAVVCDAEQIVFAEFDRKALCSISYLSGAIEDVELNKAVVNVLEGTKPAFDNRGRKYQ</sequence>
<dbReference type="KEGG" id="smy:BJP26_14110"/>
<dbReference type="EMBL" id="LQCK02000068">
    <property type="protein sequence ID" value="KZB93604.1"/>
    <property type="molecule type" value="Genomic_DNA"/>
</dbReference>
<dbReference type="Proteomes" id="UP000078460">
    <property type="component" value="Unassembled WGS sequence"/>
</dbReference>
<dbReference type="RefSeq" id="WP_062126282.1">
    <property type="nucleotide sequence ID" value="NZ_CP017578.1"/>
</dbReference>
<proteinExistence type="predicted"/>
<dbReference type="GO" id="GO:0005524">
    <property type="term" value="F:ATP binding"/>
    <property type="evidence" value="ECO:0007669"/>
    <property type="project" value="InterPro"/>
</dbReference>
<dbReference type="PANTHER" id="PTHR32182">
    <property type="entry name" value="DNA REPLICATION AND REPAIR PROTEIN RECF"/>
    <property type="match status" value="1"/>
</dbReference>
<dbReference type="SUPFAM" id="SSF52540">
    <property type="entry name" value="P-loop containing nucleoside triphosphate hydrolases"/>
    <property type="match status" value="1"/>
</dbReference>
<comment type="caution">
    <text evidence="2">The sequence shown here is derived from an EMBL/GenBank/DDBJ whole genome shotgun (WGS) entry which is preliminary data.</text>
</comment>
<dbReference type="Gene3D" id="3.40.50.300">
    <property type="entry name" value="P-loop containing nucleotide triphosphate hydrolases"/>
    <property type="match status" value="2"/>
</dbReference>
<organism evidence="2 3">
    <name type="scientific">Sphingomonas melonis TY</name>
    <dbReference type="NCBI Taxonomy" id="621456"/>
    <lineage>
        <taxon>Bacteria</taxon>
        <taxon>Pseudomonadati</taxon>
        <taxon>Pseudomonadota</taxon>
        <taxon>Alphaproteobacteria</taxon>
        <taxon>Sphingomonadales</taxon>
        <taxon>Sphingomonadaceae</taxon>
        <taxon>Sphingomonas</taxon>
    </lineage>
</organism>
<dbReference type="Pfam" id="PF13304">
    <property type="entry name" value="AAA_21"/>
    <property type="match status" value="1"/>
</dbReference>
<accession>A0A175XYS0</accession>
<evidence type="ECO:0000259" key="1">
    <source>
        <dbReference type="Pfam" id="PF13304"/>
    </source>
</evidence>
<feature type="domain" description="ATPase AAA-type core" evidence="1">
    <location>
        <begin position="779"/>
        <end position="970"/>
    </location>
</feature>
<evidence type="ECO:0000313" key="3">
    <source>
        <dbReference type="Proteomes" id="UP000078460"/>
    </source>
</evidence>
<evidence type="ECO:0000313" key="2">
    <source>
        <dbReference type="EMBL" id="KZB93604.1"/>
    </source>
</evidence>
<gene>
    <name evidence="2" type="ORF">AVM11_12110</name>
</gene>
<protein>
    <submittedName>
        <fullName evidence="2">ABC transporter</fullName>
    </submittedName>
</protein>
<dbReference type="InterPro" id="IPR027417">
    <property type="entry name" value="P-loop_NTPase"/>
</dbReference>
<dbReference type="GO" id="GO:0006302">
    <property type="term" value="P:double-strand break repair"/>
    <property type="evidence" value="ECO:0007669"/>
    <property type="project" value="TreeGrafter"/>
</dbReference>
<dbReference type="NCBIfam" id="NF045780">
    <property type="entry name" value="TrlF_fam_ATP"/>
    <property type="match status" value="1"/>
</dbReference>
<dbReference type="STRING" id="621456.BJP26_14110"/>
<dbReference type="AlphaFoldDB" id="A0A175XYS0"/>
<dbReference type="GO" id="GO:0000731">
    <property type="term" value="P:DNA synthesis involved in DNA repair"/>
    <property type="evidence" value="ECO:0007669"/>
    <property type="project" value="TreeGrafter"/>
</dbReference>
<keyword evidence="3" id="KW-1185">Reference proteome</keyword>
<dbReference type="InterPro" id="IPR054787">
    <property type="entry name" value="TrlF_ATPase"/>
</dbReference>